<comment type="caution">
    <text evidence="1">The sequence shown here is derived from an EMBL/GenBank/DDBJ whole genome shotgun (WGS) entry which is preliminary data.</text>
</comment>
<keyword evidence="2" id="KW-1185">Reference proteome</keyword>
<evidence type="ECO:0000313" key="2">
    <source>
        <dbReference type="Proteomes" id="UP001060085"/>
    </source>
</evidence>
<reference evidence="2" key="1">
    <citation type="journal article" date="2023" name="Nat. Plants">
        <title>Single-cell RNA sequencing provides a high-resolution roadmap for understanding the multicellular compartmentation of specialized metabolism.</title>
        <authorList>
            <person name="Sun S."/>
            <person name="Shen X."/>
            <person name="Li Y."/>
            <person name="Li Y."/>
            <person name="Wang S."/>
            <person name="Li R."/>
            <person name="Zhang H."/>
            <person name="Shen G."/>
            <person name="Guo B."/>
            <person name="Wei J."/>
            <person name="Xu J."/>
            <person name="St-Pierre B."/>
            <person name="Chen S."/>
            <person name="Sun C."/>
        </authorList>
    </citation>
    <scope>NUCLEOTIDE SEQUENCE [LARGE SCALE GENOMIC DNA]</scope>
</reference>
<dbReference type="EMBL" id="CM044705">
    <property type="protein sequence ID" value="KAI5663171.1"/>
    <property type="molecule type" value="Genomic_DNA"/>
</dbReference>
<sequence>MLCGSGYFLASWVRRGPPARVAQGGLLEKSNIRTVFLKFRLVLTTGCRNLSGYPVSGFGLCLLSLSWCMHVFLKIQVSWQRRCVLIRSDFPATPEPF</sequence>
<accession>A0ACC0ARC7</accession>
<organism evidence="1 2">
    <name type="scientific">Catharanthus roseus</name>
    <name type="common">Madagascar periwinkle</name>
    <name type="synonym">Vinca rosea</name>
    <dbReference type="NCBI Taxonomy" id="4058"/>
    <lineage>
        <taxon>Eukaryota</taxon>
        <taxon>Viridiplantae</taxon>
        <taxon>Streptophyta</taxon>
        <taxon>Embryophyta</taxon>
        <taxon>Tracheophyta</taxon>
        <taxon>Spermatophyta</taxon>
        <taxon>Magnoliopsida</taxon>
        <taxon>eudicotyledons</taxon>
        <taxon>Gunneridae</taxon>
        <taxon>Pentapetalae</taxon>
        <taxon>asterids</taxon>
        <taxon>lamiids</taxon>
        <taxon>Gentianales</taxon>
        <taxon>Apocynaceae</taxon>
        <taxon>Rauvolfioideae</taxon>
        <taxon>Vinceae</taxon>
        <taxon>Catharanthinae</taxon>
        <taxon>Catharanthus</taxon>
    </lineage>
</organism>
<gene>
    <name evidence="1" type="ORF">M9H77_22494</name>
</gene>
<name>A0ACC0ARC7_CATRO</name>
<evidence type="ECO:0000313" key="1">
    <source>
        <dbReference type="EMBL" id="KAI5663171.1"/>
    </source>
</evidence>
<protein>
    <submittedName>
        <fullName evidence="1">Uncharacterized protein</fullName>
    </submittedName>
</protein>
<proteinExistence type="predicted"/>
<dbReference type="Proteomes" id="UP001060085">
    <property type="component" value="Linkage Group LG05"/>
</dbReference>